<comment type="caution">
    <text evidence="2">The sequence shown here is derived from an EMBL/GenBank/DDBJ whole genome shotgun (WGS) entry which is preliminary data.</text>
</comment>
<evidence type="ECO:0000256" key="1">
    <source>
        <dbReference type="SAM" id="MobiDB-lite"/>
    </source>
</evidence>
<accession>A0A438KIP4</accession>
<feature type="compositionally biased region" description="Polar residues" evidence="1">
    <location>
        <begin position="171"/>
        <end position="185"/>
    </location>
</feature>
<organism evidence="2 3">
    <name type="scientific">Vitis vinifera</name>
    <name type="common">Grape</name>
    <dbReference type="NCBI Taxonomy" id="29760"/>
    <lineage>
        <taxon>Eukaryota</taxon>
        <taxon>Viridiplantae</taxon>
        <taxon>Streptophyta</taxon>
        <taxon>Embryophyta</taxon>
        <taxon>Tracheophyta</taxon>
        <taxon>Spermatophyta</taxon>
        <taxon>Magnoliopsida</taxon>
        <taxon>eudicotyledons</taxon>
        <taxon>Gunneridae</taxon>
        <taxon>Pentapetalae</taxon>
        <taxon>rosids</taxon>
        <taxon>Vitales</taxon>
        <taxon>Vitaceae</taxon>
        <taxon>Viteae</taxon>
        <taxon>Vitis</taxon>
    </lineage>
</organism>
<dbReference type="Proteomes" id="UP000288805">
    <property type="component" value="Unassembled WGS sequence"/>
</dbReference>
<name>A0A438KIP4_VITVI</name>
<evidence type="ECO:0000313" key="3">
    <source>
        <dbReference type="Proteomes" id="UP000288805"/>
    </source>
</evidence>
<gene>
    <name evidence="2" type="ORF">CK203_001715</name>
</gene>
<dbReference type="Gene3D" id="3.10.450.50">
    <property type="match status" value="1"/>
</dbReference>
<feature type="region of interest" description="Disordered" evidence="1">
    <location>
        <begin position="171"/>
        <end position="197"/>
    </location>
</feature>
<protein>
    <submittedName>
        <fullName evidence="2">Uncharacterized protein</fullName>
    </submittedName>
</protein>
<proteinExistence type="predicted"/>
<feature type="region of interest" description="Disordered" evidence="1">
    <location>
        <begin position="132"/>
        <end position="158"/>
    </location>
</feature>
<sequence length="234" mass="25407">MLSKQHLLTFQRNIQNRSYHDGEHYNSVRLKEDPCDGPARPIIIKADTDLSVASHQVKGASSKSKSGAGRNIIDAGSIKLVMVGSGCENAEKVEQVLVELSGDVDAAIEYLIAERETEEDLVENDKLLCQTDTSYGNGRPSEVASGWGRDGALGLGENDDRKVEQGKEILENNSCKQDSSSNSIGQAHDDSSCRRDEKKIPRNQVCPCGSKKKCKTCCGSVAGRPSTKFLVYTS</sequence>
<reference evidence="2 3" key="1">
    <citation type="journal article" date="2018" name="PLoS Genet.">
        <title>Population sequencing reveals clonal diversity and ancestral inbreeding in the grapevine cultivar Chardonnay.</title>
        <authorList>
            <person name="Roach M.J."/>
            <person name="Johnson D.L."/>
            <person name="Bohlmann J."/>
            <person name="van Vuuren H.J."/>
            <person name="Jones S.J."/>
            <person name="Pretorius I.S."/>
            <person name="Schmidt S.A."/>
            <person name="Borneman A.R."/>
        </authorList>
    </citation>
    <scope>NUCLEOTIDE SEQUENCE [LARGE SCALE GENOMIC DNA]</scope>
    <source>
        <strain evidence="3">cv. Chardonnay</strain>
        <tissue evidence="2">Leaf</tissue>
    </source>
</reference>
<dbReference type="EMBL" id="QGNW01000005">
    <property type="protein sequence ID" value="RVX21081.1"/>
    <property type="molecule type" value="Genomic_DNA"/>
</dbReference>
<evidence type="ECO:0000313" key="2">
    <source>
        <dbReference type="EMBL" id="RVX21081.1"/>
    </source>
</evidence>
<feature type="compositionally biased region" description="Basic and acidic residues" evidence="1">
    <location>
        <begin position="187"/>
        <end position="197"/>
    </location>
</feature>
<dbReference type="AlphaFoldDB" id="A0A438KIP4"/>